<dbReference type="NCBIfam" id="TIGR00546">
    <property type="entry name" value="lnt"/>
    <property type="match status" value="1"/>
</dbReference>
<dbReference type="PANTHER" id="PTHR38686:SF1">
    <property type="entry name" value="APOLIPOPROTEIN N-ACYLTRANSFERASE"/>
    <property type="match status" value="1"/>
</dbReference>
<evidence type="ECO:0000313" key="12">
    <source>
        <dbReference type="EMBL" id="PRM88601.1"/>
    </source>
</evidence>
<comment type="caution">
    <text evidence="12">The sequence shown here is derived from an EMBL/GenBank/DDBJ whole genome shotgun (WGS) entry which is preliminary data.</text>
</comment>
<dbReference type="InterPro" id="IPR004563">
    <property type="entry name" value="Apolipo_AcylTrfase"/>
</dbReference>
<keyword evidence="7 10" id="KW-1133">Transmembrane helix</keyword>
<evidence type="ECO:0000259" key="11">
    <source>
        <dbReference type="PROSITE" id="PS50263"/>
    </source>
</evidence>
<feature type="transmembrane region" description="Helical" evidence="10">
    <location>
        <begin position="116"/>
        <end position="133"/>
    </location>
</feature>
<evidence type="ECO:0000256" key="10">
    <source>
        <dbReference type="SAM" id="Phobius"/>
    </source>
</evidence>
<dbReference type="InterPro" id="IPR003010">
    <property type="entry name" value="C-N_Hydrolase"/>
</dbReference>
<dbReference type="Gene3D" id="3.60.110.10">
    <property type="entry name" value="Carbon-nitrogen hydrolase"/>
    <property type="match status" value="1"/>
</dbReference>
<keyword evidence="6 10" id="KW-0812">Transmembrane</keyword>
<feature type="transmembrane region" description="Helical" evidence="10">
    <location>
        <begin position="86"/>
        <end position="109"/>
    </location>
</feature>
<comment type="subcellular location">
    <subcellularLocation>
        <location evidence="1">Cell membrane</location>
        <topology evidence="1">Multi-pass membrane protein</topology>
    </subcellularLocation>
</comment>
<dbReference type="PANTHER" id="PTHR38686">
    <property type="entry name" value="APOLIPOPROTEIN N-ACYLTRANSFERASE"/>
    <property type="match status" value="1"/>
</dbReference>
<dbReference type="NCBIfam" id="NF008934">
    <property type="entry name" value="PRK12291.1"/>
    <property type="match status" value="1"/>
</dbReference>
<evidence type="ECO:0000256" key="6">
    <source>
        <dbReference type="ARBA" id="ARBA00022692"/>
    </source>
</evidence>
<accession>A0A2S9SPT0</accession>
<evidence type="ECO:0000256" key="3">
    <source>
        <dbReference type="ARBA" id="ARBA00022475"/>
    </source>
</evidence>
<gene>
    <name evidence="12" type="ORF">CJ669_02925</name>
</gene>
<dbReference type="EMBL" id="NXGJ01000002">
    <property type="protein sequence ID" value="PRM88601.1"/>
    <property type="molecule type" value="Genomic_DNA"/>
</dbReference>
<evidence type="ECO:0000256" key="7">
    <source>
        <dbReference type="ARBA" id="ARBA00022989"/>
    </source>
</evidence>
<dbReference type="GO" id="GO:0042158">
    <property type="term" value="P:lipoprotein biosynthetic process"/>
    <property type="evidence" value="ECO:0007669"/>
    <property type="project" value="InterPro"/>
</dbReference>
<keyword evidence="9 12" id="KW-0012">Acyltransferase</keyword>
<keyword evidence="5 12" id="KW-0808">Transferase</keyword>
<evidence type="ECO:0000256" key="4">
    <source>
        <dbReference type="ARBA" id="ARBA00022519"/>
    </source>
</evidence>
<dbReference type="InterPro" id="IPR059110">
    <property type="entry name" value="Lnt_campylobact"/>
</dbReference>
<evidence type="ECO:0000256" key="1">
    <source>
        <dbReference type="ARBA" id="ARBA00004651"/>
    </source>
</evidence>
<keyword evidence="4" id="KW-0997">Cell inner membrane</keyword>
<protein>
    <submittedName>
        <fullName evidence="12">Apolipoprotein N-acyltransferase</fullName>
    </submittedName>
</protein>
<feature type="transmembrane region" description="Helical" evidence="10">
    <location>
        <begin position="145"/>
        <end position="162"/>
    </location>
</feature>
<reference evidence="12 13" key="1">
    <citation type="submission" date="2017-09" db="EMBL/GenBank/DDBJ databases">
        <title>Reassesment of A. cryaerophilus.</title>
        <authorList>
            <person name="Perez-Cataluna A."/>
            <person name="Collado L."/>
            <person name="Salgado O."/>
            <person name="Lefinanco V."/>
            <person name="Figueras M.J."/>
        </authorList>
    </citation>
    <scope>NUCLEOTIDE SEQUENCE [LARGE SCALE GENOMIC DNA]</scope>
    <source>
        <strain evidence="12 13">LMG 9861</strain>
    </source>
</reference>
<dbReference type="InterPro" id="IPR059109">
    <property type="entry name" value="Lnt_membrane_dom"/>
</dbReference>
<organism evidence="12 13">
    <name type="scientific">Aliarcobacter cryaerophilus</name>
    <dbReference type="NCBI Taxonomy" id="28198"/>
    <lineage>
        <taxon>Bacteria</taxon>
        <taxon>Pseudomonadati</taxon>
        <taxon>Campylobacterota</taxon>
        <taxon>Epsilonproteobacteria</taxon>
        <taxon>Campylobacterales</taxon>
        <taxon>Arcobacteraceae</taxon>
        <taxon>Aliarcobacter</taxon>
    </lineage>
</organism>
<feature type="domain" description="CN hydrolase" evidence="11">
    <location>
        <begin position="197"/>
        <end position="410"/>
    </location>
</feature>
<dbReference type="GO" id="GO:0016410">
    <property type="term" value="F:N-acyltransferase activity"/>
    <property type="evidence" value="ECO:0007669"/>
    <property type="project" value="InterPro"/>
</dbReference>
<dbReference type="Proteomes" id="UP000239065">
    <property type="component" value="Unassembled WGS sequence"/>
</dbReference>
<dbReference type="PROSITE" id="PS50263">
    <property type="entry name" value="CN_HYDROLASE"/>
    <property type="match status" value="1"/>
</dbReference>
<evidence type="ECO:0000256" key="9">
    <source>
        <dbReference type="ARBA" id="ARBA00023315"/>
    </source>
</evidence>
<dbReference type="RefSeq" id="WP_105908622.1">
    <property type="nucleotide sequence ID" value="NZ_NXGJ01000002.1"/>
</dbReference>
<feature type="transmembrane region" description="Helical" evidence="10">
    <location>
        <begin position="47"/>
        <end position="74"/>
    </location>
</feature>
<evidence type="ECO:0000313" key="13">
    <source>
        <dbReference type="Proteomes" id="UP000239065"/>
    </source>
</evidence>
<keyword evidence="3" id="KW-1003">Cell membrane</keyword>
<comment type="similarity">
    <text evidence="2">Belongs to the CN hydrolase family. Apolipoprotein N-acyltransferase subfamily.</text>
</comment>
<name>A0A2S9SPT0_9BACT</name>
<keyword evidence="12" id="KW-0449">Lipoprotein</keyword>
<keyword evidence="8 10" id="KW-0472">Membrane</keyword>
<evidence type="ECO:0000256" key="8">
    <source>
        <dbReference type="ARBA" id="ARBA00023136"/>
    </source>
</evidence>
<sequence>MFLLKTEYFNKNLIIKGLITACLLSSFIYLSYFGFEIKLINTLFGLYGIYLLLTIPRISLFYAGFFTGILWCYWMSVSLQYYDITYIAPFLLLGIGLVFGTIFALFALINKLSFRILMIFGFLFISPFGFNWLKLELIFIDSYLSTTKFAFFLVLISLYLVIKLKRLKVLAILPLLFAFHSEKGEFIDTPKAKIYMPQMYINQDLKWDKEYLKTLNDENFKQIFDAIDKGYTLVVLPETAFSVALNKYPSLNNMLLELSNKIDIVTGALYVEDNQIFNASYFYSKNSVTVAKKVVLVPFGEEIPLPKFFVDLINDIFYNGATDYSKASSPTDFIIQGEKYRNAICYEGTTDKIFENLGDTKYMIMISNNAWFTPSIEPTLQHLLLKYYSKKYGVTIFHVVNGSENRIYRP</sequence>
<evidence type="ECO:0000256" key="2">
    <source>
        <dbReference type="ARBA" id="ARBA00010065"/>
    </source>
</evidence>
<dbReference type="GO" id="GO:0005886">
    <property type="term" value="C:plasma membrane"/>
    <property type="evidence" value="ECO:0007669"/>
    <property type="project" value="UniProtKB-SubCell"/>
</dbReference>
<evidence type="ECO:0000256" key="5">
    <source>
        <dbReference type="ARBA" id="ARBA00022679"/>
    </source>
</evidence>
<dbReference type="SUPFAM" id="SSF56317">
    <property type="entry name" value="Carbon-nitrogen hydrolase"/>
    <property type="match status" value="1"/>
</dbReference>
<dbReference type="AlphaFoldDB" id="A0A2S9SPT0"/>
<dbReference type="InterPro" id="IPR036526">
    <property type="entry name" value="C-N_Hydrolase_sf"/>
</dbReference>
<feature type="transmembrane region" description="Helical" evidence="10">
    <location>
        <begin position="13"/>
        <end position="35"/>
    </location>
</feature>
<proteinExistence type="inferred from homology"/>
<dbReference type="Pfam" id="PF26365">
    <property type="entry name" value="ApoNAT_membrane"/>
    <property type="match status" value="1"/>
</dbReference>